<keyword evidence="3" id="KW-1185">Reference proteome</keyword>
<name>A0A9D4ZK58_ADICA</name>
<evidence type="ECO:0000313" key="2">
    <source>
        <dbReference type="EMBL" id="KAI5076837.1"/>
    </source>
</evidence>
<organism evidence="2 3">
    <name type="scientific">Adiantum capillus-veneris</name>
    <name type="common">Maidenhair fern</name>
    <dbReference type="NCBI Taxonomy" id="13818"/>
    <lineage>
        <taxon>Eukaryota</taxon>
        <taxon>Viridiplantae</taxon>
        <taxon>Streptophyta</taxon>
        <taxon>Embryophyta</taxon>
        <taxon>Tracheophyta</taxon>
        <taxon>Polypodiopsida</taxon>
        <taxon>Polypodiidae</taxon>
        <taxon>Polypodiales</taxon>
        <taxon>Pteridineae</taxon>
        <taxon>Pteridaceae</taxon>
        <taxon>Vittarioideae</taxon>
        <taxon>Adiantum</taxon>
    </lineage>
</organism>
<comment type="similarity">
    <text evidence="1">Belongs to the FPF1 family.</text>
</comment>
<reference evidence="2" key="1">
    <citation type="submission" date="2021-01" db="EMBL/GenBank/DDBJ databases">
        <title>Adiantum capillus-veneris genome.</title>
        <authorList>
            <person name="Fang Y."/>
            <person name="Liao Q."/>
        </authorList>
    </citation>
    <scope>NUCLEOTIDE SEQUENCE</scope>
    <source>
        <strain evidence="2">H3</strain>
        <tissue evidence="2">Leaf</tissue>
    </source>
</reference>
<protein>
    <submittedName>
        <fullName evidence="2">Uncharacterized protein</fullName>
    </submittedName>
</protein>
<proteinExistence type="inferred from homology"/>
<accession>A0A9D4ZK58</accession>
<evidence type="ECO:0000256" key="1">
    <source>
        <dbReference type="ARBA" id="ARBA00008013"/>
    </source>
</evidence>
<dbReference type="Proteomes" id="UP000886520">
    <property type="component" value="Chromosome 8"/>
</dbReference>
<gene>
    <name evidence="2" type="ORF">GOP47_0008902</name>
</gene>
<dbReference type="InterPro" id="IPR039274">
    <property type="entry name" value="FPF1"/>
</dbReference>
<dbReference type="PANTHER" id="PTHR33433">
    <property type="entry name" value="FLOWERING-PROMOTING FACTOR 1-LIKE PROTEIN 1"/>
    <property type="match status" value="1"/>
</dbReference>
<dbReference type="EMBL" id="JABFUD020000008">
    <property type="protein sequence ID" value="KAI5076837.1"/>
    <property type="molecule type" value="Genomic_DNA"/>
</dbReference>
<sequence length="108" mass="12092">MAGVWHFSKEGVARLEAGGGVQSKLGTLVYRPTNQVINSYAELEVRLAALGWMRLQPAQQPGVVQFHKGPACNHLITLPSDFRSLKPMHLLDIAFKNRDLFEVRDLTH</sequence>
<comment type="caution">
    <text evidence="2">The sequence shown here is derived from an EMBL/GenBank/DDBJ whole genome shotgun (WGS) entry which is preliminary data.</text>
</comment>
<dbReference type="AlphaFoldDB" id="A0A9D4ZK58"/>
<evidence type="ECO:0000313" key="3">
    <source>
        <dbReference type="Proteomes" id="UP000886520"/>
    </source>
</evidence>
<dbReference type="OrthoDB" id="1845029at2759"/>